<sequence>MITHFRRDIEKLELIPASGGVFEVTVNGKKIYSKDDTGLFPDTDEIIQILES</sequence>
<organism evidence="2 3">
    <name type="scientific">Neobacillus kokaensis</name>
    <dbReference type="NCBI Taxonomy" id="2759023"/>
    <lineage>
        <taxon>Bacteria</taxon>
        <taxon>Bacillati</taxon>
        <taxon>Bacillota</taxon>
        <taxon>Bacilli</taxon>
        <taxon>Bacillales</taxon>
        <taxon>Bacillaceae</taxon>
        <taxon>Neobacillus</taxon>
    </lineage>
</organism>
<keyword evidence="1" id="KW-0676">Redox-active center</keyword>
<comment type="caution">
    <text evidence="2">The sequence shown here is derived from an EMBL/GenBank/DDBJ whole genome shotgun (WGS) entry which is preliminary data.</text>
</comment>
<accession>A0ABQ3N908</accession>
<gene>
    <name evidence="2" type="ORF">AM1BK_26580</name>
</gene>
<reference evidence="2 3" key="1">
    <citation type="journal article" date="2022" name="Int. J. Syst. Evol. Microbiol.">
        <title>Neobacillus kokaensis sp. nov., isolated from soil.</title>
        <authorList>
            <person name="Yuki K."/>
            <person name="Matsubara H."/>
            <person name="Yamaguchi S."/>
        </authorList>
    </citation>
    <scope>NUCLEOTIDE SEQUENCE [LARGE SCALE GENOMIC DNA]</scope>
    <source>
        <strain evidence="2 3">LOB 377</strain>
    </source>
</reference>
<dbReference type="InterPro" id="IPR011893">
    <property type="entry name" value="Selenoprotein_Rdx-typ"/>
</dbReference>
<evidence type="ECO:0000313" key="2">
    <source>
        <dbReference type="EMBL" id="GHH99115.1"/>
    </source>
</evidence>
<dbReference type="SUPFAM" id="SSF52833">
    <property type="entry name" value="Thioredoxin-like"/>
    <property type="match status" value="1"/>
</dbReference>
<dbReference type="InterPro" id="IPR036249">
    <property type="entry name" value="Thioredoxin-like_sf"/>
</dbReference>
<keyword evidence="3" id="KW-1185">Reference proteome</keyword>
<name>A0ABQ3N908_9BACI</name>
<evidence type="ECO:0000256" key="1">
    <source>
        <dbReference type="ARBA" id="ARBA00023284"/>
    </source>
</evidence>
<dbReference type="Gene3D" id="3.40.30.10">
    <property type="entry name" value="Glutaredoxin"/>
    <property type="match status" value="1"/>
</dbReference>
<dbReference type="Proteomes" id="UP000637074">
    <property type="component" value="Unassembled WGS sequence"/>
</dbReference>
<evidence type="ECO:0000313" key="3">
    <source>
        <dbReference type="Proteomes" id="UP000637074"/>
    </source>
</evidence>
<dbReference type="EMBL" id="BNDS01000010">
    <property type="protein sequence ID" value="GHH99115.1"/>
    <property type="molecule type" value="Genomic_DNA"/>
</dbReference>
<proteinExistence type="predicted"/>
<dbReference type="NCBIfam" id="TIGR02174">
    <property type="entry name" value="CXXU_selWTH"/>
    <property type="match status" value="1"/>
</dbReference>
<evidence type="ECO:0008006" key="4">
    <source>
        <dbReference type="Google" id="ProtNLM"/>
    </source>
</evidence>
<protein>
    <recommendedName>
        <fullName evidence="4">SelT/SelW/SelH family protein</fullName>
    </recommendedName>
</protein>
<dbReference type="Pfam" id="PF10262">
    <property type="entry name" value="Rdx"/>
    <property type="match status" value="1"/>
</dbReference>